<comment type="similarity">
    <text evidence="2">Belongs to the cytochrome P450 family.</text>
</comment>
<evidence type="ECO:0000313" key="10">
    <source>
        <dbReference type="Proteomes" id="UP000316125"/>
    </source>
</evidence>
<dbReference type="PANTHER" id="PTHR24286">
    <property type="entry name" value="CYTOCHROME P450 26"/>
    <property type="match status" value="1"/>
</dbReference>
<dbReference type="AlphaFoldDB" id="A0A4Y5YSK8"/>
<accession>A0A4Y5YSK8</accession>
<sequence>MALIDIPARAVRRLGALAHDDAPTLLTRGYGFGPRIWRRVRPGARSAPMRLLGDDTVFVRGVEGVELFYDETRIARSRAMPALVQESLFGHGSVHSLDGDAHKHRKATFIDVAYEDEQVERLTPWLEREWQSERQAWLDGGTRSAYDAAVGALGRAIMRWAGVPGTPAAKTRWAARLAQIVDGFGSPYSPEYVAALANRWWSDRHSARLIEAVRHGALSAEPGTALEQWAHHRDQDGELLPARVAGVELQNSIRPMIAVARFVAFAAKALNEHPEWSERIAAEAAERGALVGGPLSIMFAQEVRRLAPFVPMLPGWAIADVELDGQKVDAGGRVVLDILGTNTDDRFWARPERFDPERFRDVGADYEALAAFIPHGGADVATGHRCPGEKLAIAGLAAAIAVLSDPGLHILDEGLDVNRRRLPTKPRSGGKVRSASASASASGGCPFHR</sequence>
<evidence type="ECO:0000313" key="9">
    <source>
        <dbReference type="EMBL" id="QDE35881.1"/>
    </source>
</evidence>
<name>A0A4Y5YSK8_9MICO</name>
<evidence type="ECO:0000256" key="7">
    <source>
        <dbReference type="ARBA" id="ARBA00023033"/>
    </source>
</evidence>
<keyword evidence="6" id="KW-0408">Iron</keyword>
<dbReference type="PANTHER" id="PTHR24286:SF24">
    <property type="entry name" value="LANOSTEROL 14-ALPHA DEMETHYLASE"/>
    <property type="match status" value="1"/>
</dbReference>
<dbReference type="GO" id="GO:0005506">
    <property type="term" value="F:iron ion binding"/>
    <property type="evidence" value="ECO:0007669"/>
    <property type="project" value="InterPro"/>
</dbReference>
<gene>
    <name evidence="9" type="ORF">FIV50_14445</name>
</gene>
<keyword evidence="4" id="KW-0479">Metal-binding</keyword>
<protein>
    <submittedName>
        <fullName evidence="9">Cytochrome P450</fullName>
    </submittedName>
</protein>
<dbReference type="GO" id="GO:0016705">
    <property type="term" value="F:oxidoreductase activity, acting on paired donors, with incorporation or reduction of molecular oxygen"/>
    <property type="evidence" value="ECO:0007669"/>
    <property type="project" value="InterPro"/>
</dbReference>
<keyword evidence="7" id="KW-0503">Monooxygenase</keyword>
<evidence type="ECO:0000256" key="5">
    <source>
        <dbReference type="ARBA" id="ARBA00023002"/>
    </source>
</evidence>
<dbReference type="GO" id="GO:0016125">
    <property type="term" value="P:sterol metabolic process"/>
    <property type="evidence" value="ECO:0007669"/>
    <property type="project" value="TreeGrafter"/>
</dbReference>
<feature type="compositionally biased region" description="Basic residues" evidence="8">
    <location>
        <begin position="420"/>
        <end position="430"/>
    </location>
</feature>
<evidence type="ECO:0000256" key="6">
    <source>
        <dbReference type="ARBA" id="ARBA00023004"/>
    </source>
</evidence>
<dbReference type="InterPro" id="IPR036396">
    <property type="entry name" value="Cyt_P450_sf"/>
</dbReference>
<reference evidence="9 10" key="1">
    <citation type="submission" date="2019-06" db="EMBL/GenBank/DDBJ databases">
        <title>Complete genome of Microbacterium foliorum M2.</title>
        <authorList>
            <person name="Cao G."/>
        </authorList>
    </citation>
    <scope>NUCLEOTIDE SEQUENCE [LARGE SCALE GENOMIC DNA]</scope>
    <source>
        <strain evidence="9 10">M2</strain>
    </source>
</reference>
<evidence type="ECO:0000256" key="2">
    <source>
        <dbReference type="ARBA" id="ARBA00010617"/>
    </source>
</evidence>
<dbReference type="Proteomes" id="UP000316125">
    <property type="component" value="Chromosome"/>
</dbReference>
<evidence type="ECO:0000256" key="4">
    <source>
        <dbReference type="ARBA" id="ARBA00022723"/>
    </source>
</evidence>
<keyword evidence="3" id="KW-0349">Heme</keyword>
<dbReference type="RefSeq" id="WP_140038025.1">
    <property type="nucleotide sequence ID" value="NZ_CP041040.1"/>
</dbReference>
<comment type="cofactor">
    <cofactor evidence="1">
        <name>heme</name>
        <dbReference type="ChEBI" id="CHEBI:30413"/>
    </cofactor>
</comment>
<keyword evidence="5" id="KW-0560">Oxidoreductase</keyword>
<evidence type="ECO:0000256" key="3">
    <source>
        <dbReference type="ARBA" id="ARBA00022617"/>
    </source>
</evidence>
<proteinExistence type="inferred from homology"/>
<evidence type="ECO:0000256" key="1">
    <source>
        <dbReference type="ARBA" id="ARBA00001971"/>
    </source>
</evidence>
<dbReference type="Pfam" id="PF00067">
    <property type="entry name" value="p450"/>
    <property type="match status" value="1"/>
</dbReference>
<dbReference type="EMBL" id="CP041040">
    <property type="protein sequence ID" value="QDE35881.1"/>
    <property type="molecule type" value="Genomic_DNA"/>
</dbReference>
<evidence type="ECO:0000256" key="8">
    <source>
        <dbReference type="SAM" id="MobiDB-lite"/>
    </source>
</evidence>
<dbReference type="GO" id="GO:0004497">
    <property type="term" value="F:monooxygenase activity"/>
    <property type="evidence" value="ECO:0007669"/>
    <property type="project" value="UniProtKB-KW"/>
</dbReference>
<dbReference type="GO" id="GO:0020037">
    <property type="term" value="F:heme binding"/>
    <property type="evidence" value="ECO:0007669"/>
    <property type="project" value="InterPro"/>
</dbReference>
<dbReference type="Gene3D" id="1.10.630.10">
    <property type="entry name" value="Cytochrome P450"/>
    <property type="match status" value="1"/>
</dbReference>
<dbReference type="InterPro" id="IPR001128">
    <property type="entry name" value="Cyt_P450"/>
</dbReference>
<organism evidence="9 10">
    <name type="scientific">Microbacterium foliorum</name>
    <dbReference type="NCBI Taxonomy" id="104336"/>
    <lineage>
        <taxon>Bacteria</taxon>
        <taxon>Bacillati</taxon>
        <taxon>Actinomycetota</taxon>
        <taxon>Actinomycetes</taxon>
        <taxon>Micrococcales</taxon>
        <taxon>Microbacteriaceae</taxon>
        <taxon>Microbacterium</taxon>
    </lineage>
</organism>
<dbReference type="SUPFAM" id="SSF48264">
    <property type="entry name" value="Cytochrome P450"/>
    <property type="match status" value="1"/>
</dbReference>
<feature type="region of interest" description="Disordered" evidence="8">
    <location>
        <begin position="420"/>
        <end position="449"/>
    </location>
</feature>
<dbReference type="OrthoDB" id="9764248at2"/>